<dbReference type="InterPro" id="IPR039426">
    <property type="entry name" value="TonB-dep_rcpt-like"/>
</dbReference>
<dbReference type="InterPro" id="IPR036942">
    <property type="entry name" value="Beta-barrel_TonB_sf"/>
</dbReference>
<dbReference type="GO" id="GO:0009279">
    <property type="term" value="C:cell outer membrane"/>
    <property type="evidence" value="ECO:0007669"/>
    <property type="project" value="UniProtKB-SubCell"/>
</dbReference>
<evidence type="ECO:0000259" key="12">
    <source>
        <dbReference type="Pfam" id="PF00593"/>
    </source>
</evidence>
<evidence type="ECO:0000256" key="11">
    <source>
        <dbReference type="SAM" id="SignalP"/>
    </source>
</evidence>
<feature type="signal peptide" evidence="11">
    <location>
        <begin position="1"/>
        <end position="26"/>
    </location>
</feature>
<evidence type="ECO:0000259" key="13">
    <source>
        <dbReference type="Pfam" id="PF07715"/>
    </source>
</evidence>
<feature type="compositionally biased region" description="Basic and acidic residues" evidence="10">
    <location>
        <begin position="373"/>
        <end position="382"/>
    </location>
</feature>
<dbReference type="EMBL" id="CP072110">
    <property type="protein sequence ID" value="QTH63138.1"/>
    <property type="molecule type" value="Genomic_DNA"/>
</dbReference>
<proteinExistence type="inferred from homology"/>
<feature type="region of interest" description="Disordered" evidence="10">
    <location>
        <begin position="575"/>
        <end position="596"/>
    </location>
</feature>
<evidence type="ECO:0000256" key="1">
    <source>
        <dbReference type="ARBA" id="ARBA00004571"/>
    </source>
</evidence>
<dbReference type="PANTHER" id="PTHR30069:SF40">
    <property type="entry name" value="TONB-DEPENDENT RECEPTOR NMB0964-RELATED"/>
    <property type="match status" value="1"/>
</dbReference>
<dbReference type="GO" id="GO:0044718">
    <property type="term" value="P:siderophore transmembrane transport"/>
    <property type="evidence" value="ECO:0007669"/>
    <property type="project" value="TreeGrafter"/>
</dbReference>
<feature type="compositionally biased region" description="Acidic residues" evidence="10">
    <location>
        <begin position="363"/>
        <end position="372"/>
    </location>
</feature>
<evidence type="ECO:0000256" key="4">
    <source>
        <dbReference type="ARBA" id="ARBA00022692"/>
    </source>
</evidence>
<dbReference type="PROSITE" id="PS52016">
    <property type="entry name" value="TONB_DEPENDENT_REC_3"/>
    <property type="match status" value="1"/>
</dbReference>
<feature type="chain" id="PRO_5036893526" evidence="11">
    <location>
        <begin position="27"/>
        <end position="838"/>
    </location>
</feature>
<keyword evidence="15" id="KW-1185">Reference proteome</keyword>
<keyword evidence="5 9" id="KW-0798">TonB box</keyword>
<evidence type="ECO:0000256" key="9">
    <source>
        <dbReference type="RuleBase" id="RU003357"/>
    </source>
</evidence>
<evidence type="ECO:0000256" key="5">
    <source>
        <dbReference type="ARBA" id="ARBA00023077"/>
    </source>
</evidence>
<comment type="similarity">
    <text evidence="8 9">Belongs to the TonB-dependent receptor family.</text>
</comment>
<dbReference type="Pfam" id="PF00593">
    <property type="entry name" value="TonB_dep_Rec_b-barrel"/>
    <property type="match status" value="1"/>
</dbReference>
<evidence type="ECO:0000256" key="2">
    <source>
        <dbReference type="ARBA" id="ARBA00022448"/>
    </source>
</evidence>
<keyword evidence="2 8" id="KW-0813">Transport</keyword>
<dbReference type="SUPFAM" id="SSF49464">
    <property type="entry name" value="Carboxypeptidase regulatory domain-like"/>
    <property type="match status" value="1"/>
</dbReference>
<evidence type="ECO:0000256" key="6">
    <source>
        <dbReference type="ARBA" id="ARBA00023136"/>
    </source>
</evidence>
<feature type="domain" description="TonB-dependent receptor-like beta-barrel" evidence="12">
    <location>
        <begin position="413"/>
        <end position="807"/>
    </location>
</feature>
<keyword evidence="3 8" id="KW-1134">Transmembrane beta strand</keyword>
<dbReference type="Gene3D" id="2.60.40.1120">
    <property type="entry name" value="Carboxypeptidase-like, regulatory domain"/>
    <property type="match status" value="1"/>
</dbReference>
<evidence type="ECO:0000256" key="3">
    <source>
        <dbReference type="ARBA" id="ARBA00022452"/>
    </source>
</evidence>
<dbReference type="KEGG" id="psym:J1N51_10330"/>
<dbReference type="Proteomes" id="UP000682739">
    <property type="component" value="Chromosome"/>
</dbReference>
<dbReference type="Gene3D" id="2.40.170.20">
    <property type="entry name" value="TonB-dependent receptor, beta-barrel domain"/>
    <property type="match status" value="1"/>
</dbReference>
<accession>A0A975DA30</accession>
<comment type="subcellular location">
    <subcellularLocation>
        <location evidence="1 8">Cell outer membrane</location>
        <topology evidence="1 8">Multi-pass membrane protein</topology>
    </subcellularLocation>
</comment>
<gene>
    <name evidence="14" type="ORF">J1N51_10330</name>
</gene>
<name>A0A975DA30_9GAMM</name>
<dbReference type="InterPro" id="IPR008969">
    <property type="entry name" value="CarboxyPept-like_regulatory"/>
</dbReference>
<feature type="region of interest" description="Disordered" evidence="10">
    <location>
        <begin position="281"/>
        <end position="314"/>
    </location>
</feature>
<evidence type="ECO:0000256" key="7">
    <source>
        <dbReference type="ARBA" id="ARBA00023237"/>
    </source>
</evidence>
<organism evidence="14 15">
    <name type="scientific">Psychrosphaera ytuae</name>
    <dbReference type="NCBI Taxonomy" id="2820710"/>
    <lineage>
        <taxon>Bacteria</taxon>
        <taxon>Pseudomonadati</taxon>
        <taxon>Pseudomonadota</taxon>
        <taxon>Gammaproteobacteria</taxon>
        <taxon>Alteromonadales</taxon>
        <taxon>Pseudoalteromonadaceae</taxon>
        <taxon>Psychrosphaera</taxon>
    </lineage>
</organism>
<keyword evidence="11" id="KW-0732">Signal</keyword>
<keyword evidence="7 8" id="KW-0998">Cell outer membrane</keyword>
<dbReference type="PANTHER" id="PTHR30069">
    <property type="entry name" value="TONB-DEPENDENT OUTER MEMBRANE RECEPTOR"/>
    <property type="match status" value="1"/>
</dbReference>
<dbReference type="AlphaFoldDB" id="A0A975DA30"/>
<dbReference type="InterPro" id="IPR037066">
    <property type="entry name" value="Plug_dom_sf"/>
</dbReference>
<feature type="compositionally biased region" description="Basic and acidic residues" evidence="10">
    <location>
        <begin position="289"/>
        <end position="314"/>
    </location>
</feature>
<dbReference type="GO" id="GO:0015344">
    <property type="term" value="F:siderophore uptake transmembrane transporter activity"/>
    <property type="evidence" value="ECO:0007669"/>
    <property type="project" value="TreeGrafter"/>
</dbReference>
<evidence type="ECO:0000313" key="15">
    <source>
        <dbReference type="Proteomes" id="UP000682739"/>
    </source>
</evidence>
<dbReference type="Pfam" id="PF13620">
    <property type="entry name" value="CarboxypepD_reg"/>
    <property type="match status" value="1"/>
</dbReference>
<evidence type="ECO:0000313" key="14">
    <source>
        <dbReference type="EMBL" id="QTH63138.1"/>
    </source>
</evidence>
<evidence type="ECO:0000256" key="8">
    <source>
        <dbReference type="PROSITE-ProRule" id="PRU01360"/>
    </source>
</evidence>
<dbReference type="SUPFAM" id="SSF56935">
    <property type="entry name" value="Porins"/>
    <property type="match status" value="1"/>
</dbReference>
<protein>
    <submittedName>
        <fullName evidence="14">TonB-dependent receptor</fullName>
    </submittedName>
</protein>
<dbReference type="RefSeq" id="WP_208831058.1">
    <property type="nucleotide sequence ID" value="NZ_CP072110.1"/>
</dbReference>
<dbReference type="Gene3D" id="2.170.130.10">
    <property type="entry name" value="TonB-dependent receptor, plug domain"/>
    <property type="match status" value="1"/>
</dbReference>
<keyword evidence="14" id="KW-0675">Receptor</keyword>
<sequence>MLRSSLVAAAVAASLSLSAVSSQAFANHTVSGVVVDNLGKPVANAKITVHGSAVSVKTDKDGKFTITEAIQHVDEIHVAAAGYNHASLSLVEGQDSYTLTLSKSLIEHIDVTATPLHASTLESATPITVISNEDLNNKHSATLGETLKSELGVHSSYYGPISSTPIIRGLDGPRVMIAQNGLDVSDASRVGPDHVVSTETSTVEQIEVLRGPATLFFGSGAIGGVVNVVDNRVPRAKDDSGEIQVSNNSIADETEVSAMLNQTVGDFVLHFDGFYRDGDDYEVPGNPKLEVHDEHDSEEHEGEEHHDEHEAHDDKYTLENSASRARGFNLGGSLMLDNGFVGASVGYLDRLYGIPGHAHGDEEGHEGETEEEHAEHAEEGAVKGDLKQTRVQVISELYFENTWFTNINTRMGITNYEHQEIEGDEVGTRFENDSLELRTDLMFAEVDGWHGALTFDYKNSDFFAAGEEAFTPPSETTAIALGLIEEKHFGDVLLQAGARIERVEIESAEFDTLEFTPFSISAGLVYDFADGYNAAISLTHSSRAPSAAELLSFGPHIGTNSVEVGAIYELVHAHEEEEHEEEHEGDHLNEEHEEHHGVVEHLDEEFEVHAADLKEETSNNIELSLRKFEGKTGFVVNAFYNRVNDFYYQSNTGLFFADVHDEHEEEHEEVHMGEEVHMDEAHDEHAEEGLPIYQFVARDAEFYGVEAQYIWQATDQFKVTLQADSITGKLTTGEYLPRIPPMRYGATFNYEMQNTTFELSTMVHAKQDKVAENESVTDGYTMTDFYVNHYVPVGNADLNLFLKVNNVFDQEARVHSSFLKNDTLLPGRSFVLGVRGMF</sequence>
<feature type="domain" description="TonB-dependent receptor plug" evidence="13">
    <location>
        <begin position="122"/>
        <end position="225"/>
    </location>
</feature>
<dbReference type="Pfam" id="PF07715">
    <property type="entry name" value="Plug"/>
    <property type="match status" value="1"/>
</dbReference>
<evidence type="ECO:0000256" key="10">
    <source>
        <dbReference type="SAM" id="MobiDB-lite"/>
    </source>
</evidence>
<reference evidence="14" key="1">
    <citation type="submission" date="2021-03" db="EMBL/GenBank/DDBJ databases">
        <title>Description of Psychrosphaera ytuae sp. nov. isolated from deep sea sediment of South China Sea.</title>
        <authorList>
            <person name="Zhang J."/>
            <person name="Xu X.-D."/>
        </authorList>
    </citation>
    <scope>NUCLEOTIDE SEQUENCE</scope>
    <source>
        <strain evidence="14">MTZ26</strain>
    </source>
</reference>
<keyword evidence="4 8" id="KW-0812">Transmembrane</keyword>
<dbReference type="InterPro" id="IPR012910">
    <property type="entry name" value="Plug_dom"/>
</dbReference>
<dbReference type="InterPro" id="IPR000531">
    <property type="entry name" value="Beta-barrel_TonB"/>
</dbReference>
<feature type="region of interest" description="Disordered" evidence="10">
    <location>
        <begin position="358"/>
        <end position="382"/>
    </location>
</feature>
<keyword evidence="6 8" id="KW-0472">Membrane</keyword>